<evidence type="ECO:0000313" key="2">
    <source>
        <dbReference type="Proteomes" id="UP000069001"/>
    </source>
</evidence>
<dbReference type="RefSeq" id="WP_059730947.1">
    <property type="nucleotide sequence ID" value="NZ_LOYH01000081.1"/>
</dbReference>
<dbReference type="AlphaFoldDB" id="A0A103ZDX1"/>
<gene>
    <name evidence="1" type="ORF">WS90_20795</name>
</gene>
<evidence type="ECO:0000313" key="1">
    <source>
        <dbReference type="EMBL" id="KVK78024.1"/>
    </source>
</evidence>
<reference evidence="1 2" key="1">
    <citation type="submission" date="2015-11" db="EMBL/GenBank/DDBJ databases">
        <title>Expanding the genomic diversity of Burkholderia species for the development of highly accurate diagnostics.</title>
        <authorList>
            <person name="Sahl J."/>
            <person name="Keim P."/>
            <person name="Wagner D."/>
        </authorList>
    </citation>
    <scope>NUCLEOTIDE SEQUENCE [LARGE SCALE GENOMIC DNA]</scope>
    <source>
        <strain evidence="1 2">MSMB1302</strain>
    </source>
</reference>
<protein>
    <submittedName>
        <fullName evidence="1">Uncharacterized protein</fullName>
    </submittedName>
</protein>
<dbReference type="Proteomes" id="UP000069001">
    <property type="component" value="Unassembled WGS sequence"/>
</dbReference>
<proteinExistence type="predicted"/>
<accession>A0A103ZDX1</accession>
<dbReference type="EMBL" id="LOYH01000081">
    <property type="protein sequence ID" value="KVK78024.1"/>
    <property type="molecule type" value="Genomic_DNA"/>
</dbReference>
<organism evidence="1 2">
    <name type="scientific">Burkholderia cepacia</name>
    <name type="common">Pseudomonas cepacia</name>
    <dbReference type="NCBI Taxonomy" id="292"/>
    <lineage>
        <taxon>Bacteria</taxon>
        <taxon>Pseudomonadati</taxon>
        <taxon>Pseudomonadota</taxon>
        <taxon>Betaproteobacteria</taxon>
        <taxon>Burkholderiales</taxon>
        <taxon>Burkholderiaceae</taxon>
        <taxon>Burkholderia</taxon>
        <taxon>Burkholderia cepacia complex</taxon>
    </lineage>
</organism>
<name>A0A103ZDX1_BURCE</name>
<comment type="caution">
    <text evidence="1">The sequence shown here is derived from an EMBL/GenBank/DDBJ whole genome shotgun (WGS) entry which is preliminary data.</text>
</comment>
<sequence length="114" mass="12454">MIQIVDEITLAPERIPDLLALLRDRYLPGHAARGLTAAGRWVSPPVAVPGQPSTLWLTWHVADAPAYYRMRALTDAGVVGFWMAVDALCDGRRRHVMTDADAPLSALTEVEHAA</sequence>